<feature type="transmembrane region" description="Helical" evidence="1">
    <location>
        <begin position="369"/>
        <end position="390"/>
    </location>
</feature>
<evidence type="ECO:0000313" key="2">
    <source>
        <dbReference type="EMBL" id="STR45415.1"/>
    </source>
</evidence>
<dbReference type="EMBL" id="UGHR01000004">
    <property type="protein sequence ID" value="STR45415.1"/>
    <property type="molecule type" value="Genomic_DNA"/>
</dbReference>
<sequence>MTMIHLTASLALLWLHLAGLTLVLGRWLPYAIARAAGVLLITLILFFIEHFIGLGNLNGVWPITAILAAASLYLFKQEARSSRFKAAEIAFLLALAYGLIWKFIFPAIYPTSERVTDLYFMANYYSGSVLPPPDHWFAGHRFDFYYAFQHYGAALMGRLFGWEIGFAYNISFALLMALGLSLAWEFTTRFVSGHIHRLVLIIALALGGTGVSPFLNLFVTPASDTPMSWQANDQMWASARFIGSYDARINTDLGRQLFPLLTPETKPTADFEARDLPLENFGYQFFLGDYHPPLGGFFLLFLALALIAWLEQRHRDQPDEILYKRFAQGLLALTLPVMLITNTWITPMLAVLLFTWAGWRHYCKNPPDWGAIFAGGTLGFLLIYPFLAGFASQAIGTPIRLVHSIDHTPLAQFILLLWPLFALFALALTEKRQRPLAITLVTAFAIMLLLGEFIFVDDPSVGKFERTNTTMKWWGWMWSGALLATGAMALGSGKRWVRNTATGVLLLTCSYAINTAQYIWHTPKGDMGKLAGTQWFSNDAPVKDTIRYLSQSSKGIVLENWLGDAYTNQTLYSLYSQQPSLLGWPNHVSLWHGAPQEVWLLNQQIKDFYAGAQNNPLAWLQQNKVKYVVWGRPESTSPAWQTINAAISPGYDWHPFLDTPDTRMGLWIKRQK</sequence>
<dbReference type="RefSeq" id="WP_165928657.1">
    <property type="nucleotide sequence ID" value="NZ_CAWOLO010000004.1"/>
</dbReference>
<feature type="transmembrane region" description="Helical" evidence="1">
    <location>
        <begin position="6"/>
        <end position="24"/>
    </location>
</feature>
<reference evidence="3 5" key="2">
    <citation type="submission" date="2019-03" db="EMBL/GenBank/DDBJ databases">
        <title>Genomic Encyclopedia of Type Strains, Phase IV (KMG-IV): sequencing the most valuable type-strain genomes for metagenomic binning, comparative biology and taxonomic classification.</title>
        <authorList>
            <person name="Goeker M."/>
        </authorList>
    </citation>
    <scope>NUCLEOTIDE SEQUENCE [LARGE SCALE GENOMIC DNA]</scope>
    <source>
        <strain evidence="3 5">DSM 3764</strain>
    </source>
</reference>
<keyword evidence="1" id="KW-0472">Membrane</keyword>
<feature type="transmembrane region" description="Helical" evidence="1">
    <location>
        <begin position="436"/>
        <end position="456"/>
    </location>
</feature>
<accession>A0A377SVL0</accession>
<evidence type="ECO:0000313" key="4">
    <source>
        <dbReference type="Proteomes" id="UP000255108"/>
    </source>
</evidence>
<dbReference type="Pfam" id="PF10060">
    <property type="entry name" value="DUF2298"/>
    <property type="match status" value="1"/>
</dbReference>
<protein>
    <submittedName>
        <fullName evidence="2">Chlor_Arch_YYY domain</fullName>
    </submittedName>
    <submittedName>
        <fullName evidence="3">Membrane protein</fullName>
    </submittedName>
</protein>
<proteinExistence type="predicted"/>
<reference evidence="2 4" key="1">
    <citation type="submission" date="2018-06" db="EMBL/GenBank/DDBJ databases">
        <authorList>
            <consortium name="Pathogen Informatics"/>
            <person name="Doyle S."/>
        </authorList>
    </citation>
    <scope>NUCLEOTIDE SEQUENCE [LARGE SCALE GENOMIC DNA]</scope>
    <source>
        <strain evidence="2 4">NCTC11159</strain>
    </source>
</reference>
<feature type="transmembrane region" description="Helical" evidence="1">
    <location>
        <begin position="31"/>
        <end position="53"/>
    </location>
</feature>
<evidence type="ECO:0000256" key="1">
    <source>
        <dbReference type="SAM" id="Phobius"/>
    </source>
</evidence>
<feature type="transmembrane region" description="Helical" evidence="1">
    <location>
        <begin position="59"/>
        <end position="75"/>
    </location>
</feature>
<dbReference type="Proteomes" id="UP000255108">
    <property type="component" value="Unassembled WGS sequence"/>
</dbReference>
<feature type="transmembrane region" description="Helical" evidence="1">
    <location>
        <begin position="410"/>
        <end position="429"/>
    </location>
</feature>
<feature type="transmembrane region" description="Helical" evidence="1">
    <location>
        <begin position="166"/>
        <end position="186"/>
    </location>
</feature>
<organism evidence="2 4">
    <name type="scientific">Iodobacter fluviatilis</name>
    <dbReference type="NCBI Taxonomy" id="537"/>
    <lineage>
        <taxon>Bacteria</taxon>
        <taxon>Pseudomonadati</taxon>
        <taxon>Pseudomonadota</taxon>
        <taxon>Betaproteobacteria</taxon>
        <taxon>Neisseriales</taxon>
        <taxon>Chitinibacteraceae</taxon>
        <taxon>Iodobacter</taxon>
    </lineage>
</organism>
<name>A0A377SVL0_9NEIS</name>
<gene>
    <name evidence="3" type="ORF">EV682_10481</name>
    <name evidence="2" type="ORF">NCTC11159_03987</name>
</gene>
<feature type="transmembrane region" description="Helical" evidence="1">
    <location>
        <begin position="345"/>
        <end position="362"/>
    </location>
</feature>
<evidence type="ECO:0000313" key="3">
    <source>
        <dbReference type="EMBL" id="TCU87914.1"/>
    </source>
</evidence>
<feature type="transmembrane region" description="Helical" evidence="1">
    <location>
        <begin position="87"/>
        <end position="109"/>
    </location>
</feature>
<dbReference type="InterPro" id="IPR018746">
    <property type="entry name" value="DUF2298"/>
</dbReference>
<dbReference type="AlphaFoldDB" id="A0A377SVL0"/>
<feature type="transmembrane region" description="Helical" evidence="1">
    <location>
        <begin position="322"/>
        <end position="339"/>
    </location>
</feature>
<keyword evidence="1" id="KW-1133">Transmembrane helix</keyword>
<evidence type="ECO:0000313" key="5">
    <source>
        <dbReference type="Proteomes" id="UP000295794"/>
    </source>
</evidence>
<keyword evidence="5" id="KW-1185">Reference proteome</keyword>
<dbReference type="Proteomes" id="UP000295794">
    <property type="component" value="Unassembled WGS sequence"/>
</dbReference>
<feature type="transmembrane region" description="Helical" evidence="1">
    <location>
        <begin position="198"/>
        <end position="219"/>
    </location>
</feature>
<dbReference type="EMBL" id="SMBT01000004">
    <property type="protein sequence ID" value="TCU87914.1"/>
    <property type="molecule type" value="Genomic_DNA"/>
</dbReference>
<feature type="transmembrane region" description="Helical" evidence="1">
    <location>
        <begin position="476"/>
        <end position="493"/>
    </location>
</feature>
<keyword evidence="1" id="KW-0812">Transmembrane</keyword>
<feature type="transmembrane region" description="Helical" evidence="1">
    <location>
        <begin position="290"/>
        <end position="310"/>
    </location>
</feature>